<reference evidence="8 9" key="1">
    <citation type="submission" date="2010-04" db="EMBL/GenBank/DDBJ databases">
        <authorList>
            <person name="Qin X."/>
            <person name="Bachman B."/>
            <person name="Battles P."/>
            <person name="Bell A."/>
            <person name="Bess C."/>
            <person name="Bickham C."/>
            <person name="Chaboub L."/>
            <person name="Chen D."/>
            <person name="Coyle M."/>
            <person name="Deiros D.R."/>
            <person name="Dinh H."/>
            <person name="Forbes L."/>
            <person name="Fowler G."/>
            <person name="Francisco L."/>
            <person name="Fu Q."/>
            <person name="Gubbala S."/>
            <person name="Hale W."/>
            <person name="Han Y."/>
            <person name="Hemphill L."/>
            <person name="Highlander S.K."/>
            <person name="Hirani K."/>
            <person name="Hogues M."/>
            <person name="Jackson L."/>
            <person name="Jakkamsetti A."/>
            <person name="Javaid M."/>
            <person name="Jiang H."/>
            <person name="Korchina V."/>
            <person name="Kovar C."/>
            <person name="Lara F."/>
            <person name="Lee S."/>
            <person name="Mata R."/>
            <person name="Mathew T."/>
            <person name="Moen C."/>
            <person name="Morales K."/>
            <person name="Munidasa M."/>
            <person name="Nazareth L."/>
            <person name="Ngo R."/>
            <person name="Nguyen L."/>
            <person name="Okwuonu G."/>
            <person name="Ongeri F."/>
            <person name="Patil S."/>
            <person name="Petrosino J."/>
            <person name="Pham C."/>
            <person name="Pham P."/>
            <person name="Pu L.-L."/>
            <person name="Puazo M."/>
            <person name="Raj R."/>
            <person name="Reid J."/>
            <person name="Rouhana J."/>
            <person name="Saada N."/>
            <person name="Shang Y."/>
            <person name="Simmons D."/>
            <person name="Thornton R."/>
            <person name="Warren J."/>
            <person name="Weissenberger G."/>
            <person name="Zhang J."/>
            <person name="Zhang L."/>
            <person name="Zhou C."/>
            <person name="Zhu D."/>
            <person name="Muzny D."/>
            <person name="Worley K."/>
            <person name="Gibbs R."/>
        </authorList>
    </citation>
    <scope>NUCLEOTIDE SEQUENCE [LARGE SCALE GENOMIC DNA]</scope>
    <source>
        <strain evidence="8 9">ATCC 49030</strain>
    </source>
</reference>
<keyword evidence="4" id="KW-0804">Transcription</keyword>
<dbReference type="Pfam" id="PF00072">
    <property type="entry name" value="Response_reg"/>
    <property type="match status" value="1"/>
</dbReference>
<dbReference type="PRINTS" id="PR00038">
    <property type="entry name" value="HTHLUXR"/>
</dbReference>
<comment type="caution">
    <text evidence="8">The sequence shown here is derived from an EMBL/GenBank/DDBJ whole genome shotgun (WGS) entry which is preliminary data.</text>
</comment>
<evidence type="ECO:0000256" key="5">
    <source>
        <dbReference type="PROSITE-ProRule" id="PRU00169"/>
    </source>
</evidence>
<organism evidence="8 9">
    <name type="scientific">Brevibacterium mcbrellneri ATCC 49030</name>
    <dbReference type="NCBI Taxonomy" id="585530"/>
    <lineage>
        <taxon>Bacteria</taxon>
        <taxon>Bacillati</taxon>
        <taxon>Actinomycetota</taxon>
        <taxon>Actinomycetes</taxon>
        <taxon>Micrococcales</taxon>
        <taxon>Brevibacteriaceae</taxon>
        <taxon>Brevibacterium</taxon>
    </lineage>
</organism>
<dbReference type="GO" id="GO:0006355">
    <property type="term" value="P:regulation of DNA-templated transcription"/>
    <property type="evidence" value="ECO:0007669"/>
    <property type="project" value="InterPro"/>
</dbReference>
<accession>D4YM03</accession>
<dbReference type="SMART" id="SM00448">
    <property type="entry name" value="REC"/>
    <property type="match status" value="1"/>
</dbReference>
<dbReference type="EMBL" id="ADNU01000024">
    <property type="protein sequence ID" value="EFG47761.1"/>
    <property type="molecule type" value="Genomic_DNA"/>
</dbReference>
<evidence type="ECO:0000256" key="4">
    <source>
        <dbReference type="ARBA" id="ARBA00023163"/>
    </source>
</evidence>
<feature type="domain" description="HTH luxR-type" evidence="6">
    <location>
        <begin position="156"/>
        <end position="221"/>
    </location>
</feature>
<dbReference type="PANTHER" id="PTHR43214:SF24">
    <property type="entry name" value="TRANSCRIPTIONAL REGULATORY PROTEIN NARL-RELATED"/>
    <property type="match status" value="1"/>
</dbReference>
<dbReference type="Gene3D" id="3.40.50.2300">
    <property type="match status" value="1"/>
</dbReference>
<keyword evidence="2" id="KW-0805">Transcription regulation</keyword>
<dbReference type="CDD" id="cd17535">
    <property type="entry name" value="REC_NarL-like"/>
    <property type="match status" value="1"/>
</dbReference>
<dbReference type="CDD" id="cd06170">
    <property type="entry name" value="LuxR_C_like"/>
    <property type="match status" value="1"/>
</dbReference>
<evidence type="ECO:0000256" key="1">
    <source>
        <dbReference type="ARBA" id="ARBA00022553"/>
    </source>
</evidence>
<feature type="modified residue" description="4-aspartylphosphate" evidence="5">
    <location>
        <position position="58"/>
    </location>
</feature>
<keyword evidence="3" id="KW-0238">DNA-binding</keyword>
<dbReference type="Pfam" id="PF00196">
    <property type="entry name" value="GerE"/>
    <property type="match status" value="1"/>
</dbReference>
<feature type="domain" description="Response regulatory" evidence="7">
    <location>
        <begin position="7"/>
        <end position="123"/>
    </location>
</feature>
<dbReference type="InterPro" id="IPR001789">
    <property type="entry name" value="Sig_transdc_resp-reg_receiver"/>
</dbReference>
<dbReference type="SUPFAM" id="SSF46894">
    <property type="entry name" value="C-terminal effector domain of the bipartite response regulators"/>
    <property type="match status" value="1"/>
</dbReference>
<dbReference type="PANTHER" id="PTHR43214">
    <property type="entry name" value="TWO-COMPONENT RESPONSE REGULATOR"/>
    <property type="match status" value="1"/>
</dbReference>
<proteinExistence type="predicted"/>
<dbReference type="eggNOG" id="COG2197">
    <property type="taxonomic scope" value="Bacteria"/>
</dbReference>
<keyword evidence="1 5" id="KW-0597">Phosphoprotein</keyword>
<dbReference type="InterPro" id="IPR039420">
    <property type="entry name" value="WalR-like"/>
</dbReference>
<protein>
    <submittedName>
        <fullName evidence="8">Response regulator receiver domain protein</fullName>
    </submittedName>
</protein>
<evidence type="ECO:0000256" key="2">
    <source>
        <dbReference type="ARBA" id="ARBA00023015"/>
    </source>
</evidence>
<dbReference type="Proteomes" id="UP000005714">
    <property type="component" value="Unassembled WGS sequence"/>
</dbReference>
<evidence type="ECO:0000256" key="3">
    <source>
        <dbReference type="ARBA" id="ARBA00023125"/>
    </source>
</evidence>
<sequence length="226" mass="24500">MEAAMITVGLADDEPLFTAGLAMILDAQPDMSVLWQAIDGADAIRQHNHEAPDILLLDIQMPTLDGLATTQHLITAGTQSKIIILTTFDTDEYVLTAIESGASGFLVKNTAPNDVVAAIRTVHDGDAVISPGPTRRLFTTFRKRPGGPAACPSPTDSRLADELTPRERDILALIARGRTNQEICDELWLTMPTIKTHIGNLRAKTQARDRVQLVLFALRVGIAELT</sequence>
<dbReference type="PROSITE" id="PS50110">
    <property type="entry name" value="RESPONSE_REGULATORY"/>
    <property type="match status" value="1"/>
</dbReference>
<dbReference type="InterPro" id="IPR011006">
    <property type="entry name" value="CheY-like_superfamily"/>
</dbReference>
<dbReference type="AlphaFoldDB" id="D4YM03"/>
<dbReference type="GO" id="GO:0000160">
    <property type="term" value="P:phosphorelay signal transduction system"/>
    <property type="evidence" value="ECO:0007669"/>
    <property type="project" value="InterPro"/>
</dbReference>
<dbReference type="InterPro" id="IPR058245">
    <property type="entry name" value="NreC/VraR/RcsB-like_REC"/>
</dbReference>
<dbReference type="InterPro" id="IPR000792">
    <property type="entry name" value="Tscrpt_reg_LuxR_C"/>
</dbReference>
<evidence type="ECO:0000313" key="8">
    <source>
        <dbReference type="EMBL" id="EFG47761.1"/>
    </source>
</evidence>
<dbReference type="GO" id="GO:0003677">
    <property type="term" value="F:DNA binding"/>
    <property type="evidence" value="ECO:0007669"/>
    <property type="project" value="UniProtKB-KW"/>
</dbReference>
<evidence type="ECO:0000259" key="7">
    <source>
        <dbReference type="PROSITE" id="PS50110"/>
    </source>
</evidence>
<evidence type="ECO:0000259" key="6">
    <source>
        <dbReference type="PROSITE" id="PS50043"/>
    </source>
</evidence>
<dbReference type="SUPFAM" id="SSF52172">
    <property type="entry name" value="CheY-like"/>
    <property type="match status" value="1"/>
</dbReference>
<evidence type="ECO:0000313" key="9">
    <source>
        <dbReference type="Proteomes" id="UP000005714"/>
    </source>
</evidence>
<dbReference type="STRING" id="585530.HMPREF0183_0963"/>
<dbReference type="PROSITE" id="PS50043">
    <property type="entry name" value="HTH_LUXR_2"/>
    <property type="match status" value="1"/>
</dbReference>
<name>D4YM03_9MICO</name>
<gene>
    <name evidence="8" type="primary">tcsR</name>
    <name evidence="8" type="ORF">HMPREF0183_0963</name>
</gene>
<keyword evidence="9" id="KW-1185">Reference proteome</keyword>
<dbReference type="SMART" id="SM00421">
    <property type="entry name" value="HTH_LUXR"/>
    <property type="match status" value="1"/>
</dbReference>
<dbReference type="InterPro" id="IPR016032">
    <property type="entry name" value="Sig_transdc_resp-reg_C-effctor"/>
</dbReference>